<proteinExistence type="inferred from homology"/>
<comment type="similarity">
    <text evidence="8">Belongs to the TrpC family.</text>
</comment>
<keyword evidence="3 8" id="KW-0028">Amino-acid biosynthesis</keyword>
<dbReference type="NCBIfam" id="NF001377">
    <property type="entry name" value="PRK00278.2-4"/>
    <property type="match status" value="1"/>
</dbReference>
<evidence type="ECO:0000256" key="1">
    <source>
        <dbReference type="ARBA" id="ARBA00001633"/>
    </source>
</evidence>
<dbReference type="InterPro" id="IPR013785">
    <property type="entry name" value="Aldolase_TIM"/>
</dbReference>
<dbReference type="Gene3D" id="3.20.20.70">
    <property type="entry name" value="Aldolase class I"/>
    <property type="match status" value="1"/>
</dbReference>
<dbReference type="PROSITE" id="PS00614">
    <property type="entry name" value="IGPS"/>
    <property type="match status" value="1"/>
</dbReference>
<name>E1QEM1_DESB2</name>
<dbReference type="InterPro" id="IPR013798">
    <property type="entry name" value="Indole-3-glycerol_P_synth_dom"/>
</dbReference>
<gene>
    <name evidence="8" type="primary">trpC</name>
    <name evidence="10" type="ordered locus">Deba_0635</name>
</gene>
<accession>E1QEM1</accession>
<evidence type="ECO:0000256" key="2">
    <source>
        <dbReference type="ARBA" id="ARBA00004696"/>
    </source>
</evidence>
<keyword evidence="6 8" id="KW-0057">Aromatic amino acid biosynthesis</keyword>
<evidence type="ECO:0000313" key="10">
    <source>
        <dbReference type="EMBL" id="ADK84007.1"/>
    </source>
</evidence>
<dbReference type="Pfam" id="PF00218">
    <property type="entry name" value="IGPS"/>
    <property type="match status" value="1"/>
</dbReference>
<dbReference type="FunFam" id="3.20.20.70:FF:000024">
    <property type="entry name" value="Indole-3-glycerol phosphate synthase"/>
    <property type="match status" value="1"/>
</dbReference>
<dbReference type="PANTHER" id="PTHR22854">
    <property type="entry name" value="TRYPTOPHAN BIOSYNTHESIS PROTEIN"/>
    <property type="match status" value="1"/>
</dbReference>
<dbReference type="GO" id="GO:0000162">
    <property type="term" value="P:L-tryptophan biosynthetic process"/>
    <property type="evidence" value="ECO:0007669"/>
    <property type="project" value="UniProtKB-UniRule"/>
</dbReference>
<dbReference type="PANTHER" id="PTHR22854:SF2">
    <property type="entry name" value="INDOLE-3-GLYCEROL-PHOSPHATE SYNTHASE"/>
    <property type="match status" value="1"/>
</dbReference>
<dbReference type="RefSeq" id="WP_013257462.1">
    <property type="nucleotide sequence ID" value="NC_014365.1"/>
</dbReference>
<evidence type="ECO:0000256" key="3">
    <source>
        <dbReference type="ARBA" id="ARBA00022605"/>
    </source>
</evidence>
<evidence type="ECO:0000256" key="5">
    <source>
        <dbReference type="ARBA" id="ARBA00022822"/>
    </source>
</evidence>
<evidence type="ECO:0000313" key="11">
    <source>
        <dbReference type="Proteomes" id="UP000009047"/>
    </source>
</evidence>
<evidence type="ECO:0000256" key="7">
    <source>
        <dbReference type="ARBA" id="ARBA00023239"/>
    </source>
</evidence>
<dbReference type="InterPro" id="IPR045186">
    <property type="entry name" value="Indole-3-glycerol_P_synth"/>
</dbReference>
<dbReference type="HOGENOM" id="CLU_034247_0_0_7"/>
<dbReference type="EMBL" id="CP002085">
    <property type="protein sequence ID" value="ADK84007.1"/>
    <property type="molecule type" value="Genomic_DNA"/>
</dbReference>
<dbReference type="SUPFAM" id="SSF51366">
    <property type="entry name" value="Ribulose-phoshate binding barrel"/>
    <property type="match status" value="1"/>
</dbReference>
<dbReference type="eggNOG" id="COG0134">
    <property type="taxonomic scope" value="Bacteria"/>
</dbReference>
<evidence type="ECO:0000256" key="6">
    <source>
        <dbReference type="ARBA" id="ARBA00023141"/>
    </source>
</evidence>
<reference evidence="10 11" key="1">
    <citation type="journal article" date="2010" name="Stand. Genomic Sci.">
        <title>Complete genome sequence of Desulfarculus baarsii type strain (2st14).</title>
        <authorList>
            <person name="Sun H."/>
            <person name="Spring S."/>
            <person name="Lapidus A."/>
            <person name="Davenport K."/>
            <person name="Del Rio T.G."/>
            <person name="Tice H."/>
            <person name="Nolan M."/>
            <person name="Copeland A."/>
            <person name="Cheng J.F."/>
            <person name="Lucas S."/>
            <person name="Tapia R."/>
            <person name="Goodwin L."/>
            <person name="Pitluck S."/>
            <person name="Ivanova N."/>
            <person name="Pagani I."/>
            <person name="Mavromatis K."/>
            <person name="Ovchinnikova G."/>
            <person name="Pati A."/>
            <person name="Chen A."/>
            <person name="Palaniappan K."/>
            <person name="Hauser L."/>
            <person name="Chang Y.J."/>
            <person name="Jeffries C.D."/>
            <person name="Detter J.C."/>
            <person name="Han C."/>
            <person name="Rohde M."/>
            <person name="Brambilla E."/>
            <person name="Goker M."/>
            <person name="Woyke T."/>
            <person name="Bristow J."/>
            <person name="Eisen J.A."/>
            <person name="Markowitz V."/>
            <person name="Hugenholtz P."/>
            <person name="Kyrpides N.C."/>
            <person name="Klenk H.P."/>
            <person name="Land M."/>
        </authorList>
    </citation>
    <scope>NUCLEOTIDE SEQUENCE [LARGE SCALE GENOMIC DNA]</scope>
    <source>
        <strain evidence="11">ATCC 33931 / DSM 2075 / LMG 7858 / VKM B-1802 / 2st14</strain>
    </source>
</reference>
<dbReference type="UniPathway" id="UPA00035">
    <property type="reaction ID" value="UER00043"/>
</dbReference>
<dbReference type="HAMAP" id="MF_00134_B">
    <property type="entry name" value="IGPS_B"/>
    <property type="match status" value="1"/>
</dbReference>
<keyword evidence="11" id="KW-1185">Reference proteome</keyword>
<protein>
    <recommendedName>
        <fullName evidence="8">Indole-3-glycerol phosphate synthase</fullName>
        <shortName evidence="8">IGPS</shortName>
        <ecNumber evidence="8">4.1.1.48</ecNumber>
    </recommendedName>
</protein>
<keyword evidence="5 8" id="KW-0822">Tryptophan biosynthesis</keyword>
<dbReference type="Proteomes" id="UP000009047">
    <property type="component" value="Chromosome"/>
</dbReference>
<evidence type="ECO:0000259" key="9">
    <source>
        <dbReference type="Pfam" id="PF00218"/>
    </source>
</evidence>
<dbReference type="InterPro" id="IPR011060">
    <property type="entry name" value="RibuloseP-bd_barrel"/>
</dbReference>
<sequence length="265" mass="26927">MSDFLARMLAVKAQEVRALHARPDVAELRAQALAMAPGRDFLAALRARPGAAIIAEVKKASPSLGDINPAADPAAQARLYAAGGAAACSVLCDASYFKGSLADLAAVRAAVDLPLLAKDFHIDELQLAAARLAGADAALLIAAALSPQRLAALYAEALALGLTPLVEVHAAEELPAALALDPPLIGVNNRNLDTLKVDVQTAARLRPMIPAHVLTVAESGVSGPADVARLRAAGLDAFLVGGALMAAADPLAACAALRQAAEAAR</sequence>
<comment type="pathway">
    <text evidence="2 8">Amino-acid biosynthesis; L-tryptophan biosynthesis; L-tryptophan from chorismate: step 4/5.</text>
</comment>
<dbReference type="EC" id="4.1.1.48" evidence="8"/>
<dbReference type="CDD" id="cd00331">
    <property type="entry name" value="IGPS"/>
    <property type="match status" value="1"/>
</dbReference>
<keyword evidence="7 8" id="KW-0456">Lyase</keyword>
<dbReference type="AlphaFoldDB" id="E1QEM1"/>
<keyword evidence="4 8" id="KW-0210">Decarboxylase</keyword>
<dbReference type="InterPro" id="IPR001468">
    <property type="entry name" value="Indole-3-GlycerolPSynthase_CS"/>
</dbReference>
<evidence type="ECO:0000256" key="4">
    <source>
        <dbReference type="ARBA" id="ARBA00022793"/>
    </source>
</evidence>
<comment type="catalytic activity">
    <reaction evidence="1 8">
        <text>1-(2-carboxyphenylamino)-1-deoxy-D-ribulose 5-phosphate + H(+) = (1S,2R)-1-C-(indol-3-yl)glycerol 3-phosphate + CO2 + H2O</text>
        <dbReference type="Rhea" id="RHEA:23476"/>
        <dbReference type="ChEBI" id="CHEBI:15377"/>
        <dbReference type="ChEBI" id="CHEBI:15378"/>
        <dbReference type="ChEBI" id="CHEBI:16526"/>
        <dbReference type="ChEBI" id="CHEBI:58613"/>
        <dbReference type="ChEBI" id="CHEBI:58866"/>
        <dbReference type="EC" id="4.1.1.48"/>
    </reaction>
</comment>
<organism evidence="10 11">
    <name type="scientific">Desulfarculus baarsii (strain ATCC 33931 / DSM 2075 / LMG 7858 / VKM B-1802 / 2st14)</name>
    <dbReference type="NCBI Taxonomy" id="644282"/>
    <lineage>
        <taxon>Bacteria</taxon>
        <taxon>Pseudomonadati</taxon>
        <taxon>Thermodesulfobacteriota</taxon>
        <taxon>Desulfarculia</taxon>
        <taxon>Desulfarculales</taxon>
        <taxon>Desulfarculaceae</taxon>
        <taxon>Desulfarculus</taxon>
    </lineage>
</organism>
<dbReference type="OrthoDB" id="9804217at2"/>
<dbReference type="KEGG" id="dbr:Deba_0635"/>
<feature type="domain" description="Indole-3-glycerol phosphate synthase" evidence="9">
    <location>
        <begin position="5"/>
        <end position="254"/>
    </location>
</feature>
<dbReference type="GO" id="GO:0004425">
    <property type="term" value="F:indole-3-glycerol-phosphate synthase activity"/>
    <property type="evidence" value="ECO:0007669"/>
    <property type="project" value="UniProtKB-UniRule"/>
</dbReference>
<dbReference type="GO" id="GO:0004640">
    <property type="term" value="F:phosphoribosylanthranilate isomerase activity"/>
    <property type="evidence" value="ECO:0007669"/>
    <property type="project" value="TreeGrafter"/>
</dbReference>
<evidence type="ECO:0000256" key="8">
    <source>
        <dbReference type="HAMAP-Rule" id="MF_00134"/>
    </source>
</evidence>
<dbReference type="STRING" id="644282.Deba_0635"/>